<evidence type="ECO:0000313" key="2">
    <source>
        <dbReference type="EMBL" id="MDH8678125.1"/>
    </source>
</evidence>
<evidence type="ECO:0000259" key="1">
    <source>
        <dbReference type="Pfam" id="PF01272"/>
    </source>
</evidence>
<dbReference type="Pfam" id="PF01272">
    <property type="entry name" value="GreA_GreB"/>
    <property type="match status" value="1"/>
</dbReference>
<dbReference type="InterPro" id="IPR036953">
    <property type="entry name" value="GreA/GreB_C_sf"/>
</dbReference>
<sequence length="142" mass="16163">MSGGDLLKRHLAWVEQDKLEVSEKLFGFNYQEKQQYESFVEGYVKKICDIYGETVLDENDLPFVAITSRVTVFDEAEGERLTFRIISPNDNNTVDFESAEEVIGASYLSKVGKAMLLKGKNERVEVHTPQGGLCYRIEKISM</sequence>
<comment type="caution">
    <text evidence="2">The sequence shown here is derived from an EMBL/GenBank/DDBJ whole genome shotgun (WGS) entry which is preliminary data.</text>
</comment>
<dbReference type="PROSITE" id="PS00830">
    <property type="entry name" value="GREAB_2"/>
    <property type="match status" value="1"/>
</dbReference>
<organism evidence="2 3">
    <name type="scientific">Fusibacter bizertensis</name>
    <dbReference type="NCBI Taxonomy" id="1488331"/>
    <lineage>
        <taxon>Bacteria</taxon>
        <taxon>Bacillati</taxon>
        <taxon>Bacillota</taxon>
        <taxon>Clostridia</taxon>
        <taxon>Eubacteriales</taxon>
        <taxon>Eubacteriales Family XII. Incertae Sedis</taxon>
        <taxon>Fusibacter</taxon>
    </lineage>
</organism>
<dbReference type="InterPro" id="IPR001437">
    <property type="entry name" value="Tscrpt_elong_fac_GreA/B_C"/>
</dbReference>
<reference evidence="2 3" key="1">
    <citation type="submission" date="2023-04" db="EMBL/GenBank/DDBJ databases">
        <title>Fusibacter bizertensis strain WBS, isolated from littoral bottom sediments of the Arctic seas - biochemical and genomic analysis.</title>
        <authorList>
            <person name="Brioukhanov A.L."/>
        </authorList>
    </citation>
    <scope>NUCLEOTIDE SEQUENCE [LARGE SCALE GENOMIC DNA]</scope>
    <source>
        <strain evidence="2 3">WBS</strain>
    </source>
</reference>
<dbReference type="Proteomes" id="UP001158045">
    <property type="component" value="Unassembled WGS sequence"/>
</dbReference>
<gene>
    <name evidence="2" type="ORF">QE109_08195</name>
</gene>
<keyword evidence="2" id="KW-0648">Protein biosynthesis</keyword>
<dbReference type="Gene3D" id="3.10.50.30">
    <property type="entry name" value="Transcription elongation factor, GreA/GreB, C-terminal domain"/>
    <property type="match status" value="1"/>
</dbReference>
<name>A0ABT6NCI0_9FIRM</name>
<accession>A0ABT6NCI0</accession>
<protein>
    <submittedName>
        <fullName evidence="2">GreA/GreB family elongation factor</fullName>
    </submittedName>
</protein>
<evidence type="ECO:0000313" key="3">
    <source>
        <dbReference type="Proteomes" id="UP001158045"/>
    </source>
</evidence>
<proteinExistence type="predicted"/>
<dbReference type="InterPro" id="IPR018151">
    <property type="entry name" value="TF_GreA/GreB_CS"/>
</dbReference>
<dbReference type="GO" id="GO:0003746">
    <property type="term" value="F:translation elongation factor activity"/>
    <property type="evidence" value="ECO:0007669"/>
    <property type="project" value="UniProtKB-KW"/>
</dbReference>
<dbReference type="RefSeq" id="WP_281093952.1">
    <property type="nucleotide sequence ID" value="NZ_JARYZI010000004.1"/>
</dbReference>
<dbReference type="EMBL" id="JARYZI010000004">
    <property type="protein sequence ID" value="MDH8678125.1"/>
    <property type="molecule type" value="Genomic_DNA"/>
</dbReference>
<keyword evidence="2" id="KW-0251">Elongation factor</keyword>
<keyword evidence="3" id="KW-1185">Reference proteome</keyword>
<dbReference type="SUPFAM" id="SSF54534">
    <property type="entry name" value="FKBP-like"/>
    <property type="match status" value="1"/>
</dbReference>
<feature type="domain" description="Transcription elongation factor GreA/GreB C-terminal" evidence="1">
    <location>
        <begin position="63"/>
        <end position="141"/>
    </location>
</feature>